<evidence type="ECO:0000259" key="2">
    <source>
        <dbReference type="Pfam" id="PF07786"/>
    </source>
</evidence>
<accession>A0A563DCJ1</accession>
<feature type="transmembrane region" description="Helical" evidence="1">
    <location>
        <begin position="119"/>
        <end position="139"/>
    </location>
</feature>
<dbReference type="RefSeq" id="WP_146292757.1">
    <property type="nucleotide sequence ID" value="NZ_SELH01000021.1"/>
</dbReference>
<feature type="transmembrane region" description="Helical" evidence="1">
    <location>
        <begin position="57"/>
        <end position="76"/>
    </location>
</feature>
<dbReference type="PANTHER" id="PTHR40407:SF1">
    <property type="entry name" value="HEPARAN-ALPHA-GLUCOSAMINIDE N-ACETYLTRANSFERASE CATALYTIC DOMAIN-CONTAINING PROTEIN"/>
    <property type="match status" value="1"/>
</dbReference>
<dbReference type="PANTHER" id="PTHR40407">
    <property type="entry name" value="MEMBRANE PROTEIN-LIKE PROTEIN"/>
    <property type="match status" value="1"/>
</dbReference>
<dbReference type="Pfam" id="PF07786">
    <property type="entry name" value="HGSNAT_cat"/>
    <property type="match status" value="1"/>
</dbReference>
<name>A0A563DCJ1_9FLAO</name>
<keyword evidence="1" id="KW-0472">Membrane</keyword>
<dbReference type="AlphaFoldDB" id="A0A563DCJ1"/>
<reference evidence="3 4" key="1">
    <citation type="submission" date="2019-02" db="EMBL/GenBank/DDBJ databases">
        <title>Apibacter muscae sp. nov.: a novel member of the house fly microbiota.</title>
        <authorList>
            <person name="Park R."/>
        </authorList>
    </citation>
    <scope>NUCLEOTIDE SEQUENCE [LARGE SCALE GENOMIC DNA]</scope>
    <source>
        <strain evidence="3 4">AL1</strain>
    </source>
</reference>
<feature type="transmembrane region" description="Helical" evidence="1">
    <location>
        <begin position="270"/>
        <end position="291"/>
    </location>
</feature>
<feature type="domain" description="Heparan-alpha-glucosaminide N-acetyltransferase catalytic" evidence="2">
    <location>
        <begin position="8"/>
        <end position="231"/>
    </location>
</feature>
<feature type="transmembrane region" description="Helical" evidence="1">
    <location>
        <begin position="196"/>
        <end position="213"/>
    </location>
</feature>
<feature type="transmembrane region" description="Helical" evidence="1">
    <location>
        <begin position="96"/>
        <end position="113"/>
    </location>
</feature>
<evidence type="ECO:0000313" key="4">
    <source>
        <dbReference type="Proteomes" id="UP000319499"/>
    </source>
</evidence>
<proteinExistence type="predicted"/>
<evidence type="ECO:0000313" key="3">
    <source>
        <dbReference type="EMBL" id="TWP27789.1"/>
    </source>
</evidence>
<gene>
    <name evidence="3" type="ORF">ETU09_06755</name>
</gene>
<evidence type="ECO:0000256" key="1">
    <source>
        <dbReference type="SAM" id="Phobius"/>
    </source>
</evidence>
<feature type="transmembrane region" description="Helical" evidence="1">
    <location>
        <begin position="346"/>
        <end position="367"/>
    </location>
</feature>
<dbReference type="InterPro" id="IPR012429">
    <property type="entry name" value="HGSNAT_cat"/>
</dbReference>
<organism evidence="3 4">
    <name type="scientific">Apibacter muscae</name>
    <dbReference type="NCBI Taxonomy" id="2509004"/>
    <lineage>
        <taxon>Bacteria</taxon>
        <taxon>Pseudomonadati</taxon>
        <taxon>Bacteroidota</taxon>
        <taxon>Flavobacteriia</taxon>
        <taxon>Flavobacteriales</taxon>
        <taxon>Weeksellaceae</taxon>
        <taxon>Apibacter</taxon>
    </lineage>
</organism>
<dbReference type="Proteomes" id="UP000319499">
    <property type="component" value="Unassembled WGS sequence"/>
</dbReference>
<feature type="transmembrane region" description="Helical" evidence="1">
    <location>
        <begin position="312"/>
        <end position="334"/>
    </location>
</feature>
<dbReference type="OrthoDB" id="508112at2"/>
<sequence>MTSIQFKRITSIDMLRGLVILLMLLDHVRETFFLHLQLSDPIDVSRVSTSLFINRTLAHICAPSFVFLAGISAYLFQVSRDGSKKEVFKFLFKRGIFLIVLELTLINYAWTGIFPPKIIYLQVIWAIGISMVILSVLLWIPRKLLFLIAISIIVGHNLLDSIHFNKDSIFYIPWSILHDRGWIEFPYLKIRTSYPILPWIGVISLGYSLGWIFNKSTPSLFRRKILLNTGILMFILFMVIRYLNFYGEKPWEFFTNPTLTWMSFFNITKYPPSFLFLLLTLSLSFILLYIFELISTKYDIKYLETLGSAPMFFYILHLYVLKILYIFCVQIWGYNQGEYFGFKDVWQIWVVTICLAVVLYPLVQWFSKFKKNHKEIRWLKYL</sequence>
<keyword evidence="1" id="KW-1133">Transmembrane helix</keyword>
<keyword evidence="4" id="KW-1185">Reference proteome</keyword>
<protein>
    <submittedName>
        <fullName evidence="3">DUF1624 domain-containing protein</fullName>
    </submittedName>
</protein>
<keyword evidence="1" id="KW-0812">Transmembrane</keyword>
<feature type="transmembrane region" description="Helical" evidence="1">
    <location>
        <begin position="225"/>
        <end position="243"/>
    </location>
</feature>
<dbReference type="EMBL" id="SELH01000021">
    <property type="protein sequence ID" value="TWP27789.1"/>
    <property type="molecule type" value="Genomic_DNA"/>
</dbReference>
<comment type="caution">
    <text evidence="3">The sequence shown here is derived from an EMBL/GenBank/DDBJ whole genome shotgun (WGS) entry which is preliminary data.</text>
</comment>
<feature type="transmembrane region" description="Helical" evidence="1">
    <location>
        <begin position="144"/>
        <end position="164"/>
    </location>
</feature>